<dbReference type="SMART" id="SM00332">
    <property type="entry name" value="PP2Cc"/>
    <property type="match status" value="1"/>
</dbReference>
<accession>A0A803L3T0</accession>
<evidence type="ECO:0000256" key="1">
    <source>
        <dbReference type="RuleBase" id="RU366020"/>
    </source>
</evidence>
<evidence type="ECO:0000259" key="2">
    <source>
        <dbReference type="PROSITE" id="PS51746"/>
    </source>
</evidence>
<keyword evidence="1" id="KW-0378">Hydrolase</keyword>
<comment type="similarity">
    <text evidence="1">Belongs to the PP2C family.</text>
</comment>
<comment type="cofactor">
    <cofactor evidence="1">
        <name>Mn(2+)</name>
        <dbReference type="ChEBI" id="CHEBI:29035"/>
    </cofactor>
</comment>
<sequence length="319" mass="34331">MVVSSSSAFRSSLSSFLLPTKVTKLSLGNRITLLPLSNVAALSSQVTYPIKSEMSLCVGTHLIPHPNKIERGGEDAFFISSHGGGAIAVADGVSGWAERDVDPALFSRELMAHASSMVYDTEVNYDPQVLLKKAHAATSSMGSATVIVAMMEGNGTLKIANVGDCGLRVIRKGQIMFSTCTQEHYFDCPYQLSSETSGQTYLDAMVSSVKLEEGDIVVMGSDGLFDNVYDREIASTVASNSDVAEAAKALARLARDHSMDISFDSPYSSEARTKGIDVPDWKKLLGMKLTGIDYISLVKSILIDTFLCDAYRLTEICGH</sequence>
<keyword evidence="4" id="KW-1185">Reference proteome</keyword>
<dbReference type="GO" id="GO:0046872">
    <property type="term" value="F:metal ion binding"/>
    <property type="evidence" value="ECO:0007669"/>
    <property type="project" value="UniProtKB-UniRule"/>
</dbReference>
<comment type="catalytic activity">
    <reaction evidence="1">
        <text>O-phospho-L-threonyl-[protein] + H2O = L-threonyl-[protein] + phosphate</text>
        <dbReference type="Rhea" id="RHEA:47004"/>
        <dbReference type="Rhea" id="RHEA-COMP:11060"/>
        <dbReference type="Rhea" id="RHEA-COMP:11605"/>
        <dbReference type="ChEBI" id="CHEBI:15377"/>
        <dbReference type="ChEBI" id="CHEBI:30013"/>
        <dbReference type="ChEBI" id="CHEBI:43474"/>
        <dbReference type="ChEBI" id="CHEBI:61977"/>
        <dbReference type="EC" id="3.1.3.16"/>
    </reaction>
</comment>
<dbReference type="PROSITE" id="PS51746">
    <property type="entry name" value="PPM_2"/>
    <property type="match status" value="1"/>
</dbReference>
<keyword evidence="1" id="KW-0464">Manganese</keyword>
<name>A0A803L3T0_CHEQI</name>
<keyword evidence="1" id="KW-0904">Protein phosphatase</keyword>
<dbReference type="GO" id="GO:0009507">
    <property type="term" value="C:chloroplast"/>
    <property type="evidence" value="ECO:0007669"/>
    <property type="project" value="TreeGrafter"/>
</dbReference>
<keyword evidence="1" id="KW-0460">Magnesium</keyword>
<dbReference type="OMA" id="ANTIAWM"/>
<dbReference type="Proteomes" id="UP000596660">
    <property type="component" value="Unplaced"/>
</dbReference>
<dbReference type="Gene3D" id="3.60.40.10">
    <property type="entry name" value="PPM-type phosphatase domain"/>
    <property type="match status" value="1"/>
</dbReference>
<feature type="domain" description="PPM-type phosphatase" evidence="2">
    <location>
        <begin position="60"/>
        <end position="302"/>
    </location>
</feature>
<reference evidence="3" key="2">
    <citation type="submission" date="2021-03" db="UniProtKB">
        <authorList>
            <consortium name="EnsemblPlants"/>
        </authorList>
    </citation>
    <scope>IDENTIFICATION</scope>
</reference>
<dbReference type="EnsemblPlants" id="AUR62006519-RA">
    <property type="protein sequence ID" value="AUR62006519-RA:cds"/>
    <property type="gene ID" value="AUR62006519"/>
</dbReference>
<dbReference type="EC" id="3.1.3.16" evidence="1"/>
<dbReference type="Gramene" id="AUR62006519-RA">
    <property type="protein sequence ID" value="AUR62006519-RA:cds"/>
    <property type="gene ID" value="AUR62006519"/>
</dbReference>
<dbReference type="InterPro" id="IPR039123">
    <property type="entry name" value="PPTC7"/>
</dbReference>
<dbReference type="InterPro" id="IPR036457">
    <property type="entry name" value="PPM-type-like_dom_sf"/>
</dbReference>
<dbReference type="InterPro" id="IPR001932">
    <property type="entry name" value="PPM-type_phosphatase-like_dom"/>
</dbReference>
<proteinExistence type="inferred from homology"/>
<comment type="cofactor">
    <cofactor evidence="1">
        <name>Mg(2+)</name>
        <dbReference type="ChEBI" id="CHEBI:18420"/>
    </cofactor>
</comment>
<dbReference type="PANTHER" id="PTHR12320">
    <property type="entry name" value="PROTEIN PHOSPHATASE 2C"/>
    <property type="match status" value="1"/>
</dbReference>
<protein>
    <recommendedName>
        <fullName evidence="1">Protein phosphatase</fullName>
        <ecNumber evidence="1">3.1.3.16</ecNumber>
    </recommendedName>
</protein>
<dbReference type="PANTHER" id="PTHR12320:SF60">
    <property type="entry name" value="PROTEIN PHOSPHATASE 2C 26-RELATED"/>
    <property type="match status" value="1"/>
</dbReference>
<dbReference type="SUPFAM" id="SSF81606">
    <property type="entry name" value="PP2C-like"/>
    <property type="match status" value="1"/>
</dbReference>
<dbReference type="AlphaFoldDB" id="A0A803L3T0"/>
<dbReference type="GO" id="GO:0004722">
    <property type="term" value="F:protein serine/threonine phosphatase activity"/>
    <property type="evidence" value="ECO:0007669"/>
    <property type="project" value="UniProtKB-EC"/>
</dbReference>
<evidence type="ECO:0000313" key="3">
    <source>
        <dbReference type="EnsemblPlants" id="AUR62006519-RA:cds"/>
    </source>
</evidence>
<dbReference type="SMART" id="SM00331">
    <property type="entry name" value="PP2C_SIG"/>
    <property type="match status" value="1"/>
</dbReference>
<comment type="catalytic activity">
    <reaction evidence="1">
        <text>O-phospho-L-seryl-[protein] + H2O = L-seryl-[protein] + phosphate</text>
        <dbReference type="Rhea" id="RHEA:20629"/>
        <dbReference type="Rhea" id="RHEA-COMP:9863"/>
        <dbReference type="Rhea" id="RHEA-COMP:11604"/>
        <dbReference type="ChEBI" id="CHEBI:15377"/>
        <dbReference type="ChEBI" id="CHEBI:29999"/>
        <dbReference type="ChEBI" id="CHEBI:43474"/>
        <dbReference type="ChEBI" id="CHEBI:83421"/>
        <dbReference type="EC" id="3.1.3.16"/>
    </reaction>
</comment>
<keyword evidence="1" id="KW-0479">Metal-binding</keyword>
<organism evidence="3 4">
    <name type="scientific">Chenopodium quinoa</name>
    <name type="common">Quinoa</name>
    <dbReference type="NCBI Taxonomy" id="63459"/>
    <lineage>
        <taxon>Eukaryota</taxon>
        <taxon>Viridiplantae</taxon>
        <taxon>Streptophyta</taxon>
        <taxon>Embryophyta</taxon>
        <taxon>Tracheophyta</taxon>
        <taxon>Spermatophyta</taxon>
        <taxon>Magnoliopsida</taxon>
        <taxon>eudicotyledons</taxon>
        <taxon>Gunneridae</taxon>
        <taxon>Pentapetalae</taxon>
        <taxon>Caryophyllales</taxon>
        <taxon>Chenopodiaceae</taxon>
        <taxon>Chenopodioideae</taxon>
        <taxon>Atripliceae</taxon>
        <taxon>Chenopodium</taxon>
    </lineage>
</organism>
<evidence type="ECO:0000313" key="4">
    <source>
        <dbReference type="Proteomes" id="UP000596660"/>
    </source>
</evidence>
<reference evidence="3" key="1">
    <citation type="journal article" date="2017" name="Nature">
        <title>The genome of Chenopodium quinoa.</title>
        <authorList>
            <person name="Jarvis D.E."/>
            <person name="Ho Y.S."/>
            <person name="Lightfoot D.J."/>
            <person name="Schmoeckel S.M."/>
            <person name="Li B."/>
            <person name="Borm T.J.A."/>
            <person name="Ohyanagi H."/>
            <person name="Mineta K."/>
            <person name="Michell C.T."/>
            <person name="Saber N."/>
            <person name="Kharbatia N.M."/>
            <person name="Rupper R.R."/>
            <person name="Sharp A.R."/>
            <person name="Dally N."/>
            <person name="Boughton B.A."/>
            <person name="Woo Y.H."/>
            <person name="Gao G."/>
            <person name="Schijlen E.G.W.M."/>
            <person name="Guo X."/>
            <person name="Momin A.A."/>
            <person name="Negrao S."/>
            <person name="Al-Babili S."/>
            <person name="Gehring C."/>
            <person name="Roessner U."/>
            <person name="Jung C."/>
            <person name="Murphy K."/>
            <person name="Arold S.T."/>
            <person name="Gojobori T."/>
            <person name="van der Linden C.G."/>
            <person name="van Loo E.N."/>
            <person name="Jellen E.N."/>
            <person name="Maughan P.J."/>
            <person name="Tester M."/>
        </authorList>
    </citation>
    <scope>NUCLEOTIDE SEQUENCE [LARGE SCALE GENOMIC DNA]</scope>
    <source>
        <strain evidence="3">cv. PI 614886</strain>
    </source>
</reference>